<keyword evidence="1" id="KW-0732">Signal</keyword>
<feature type="chain" id="PRO_5034643350" description="Transmembrane protein" evidence="1">
    <location>
        <begin position="24"/>
        <end position="198"/>
    </location>
</feature>
<evidence type="ECO:0000256" key="1">
    <source>
        <dbReference type="SAM" id="SignalP"/>
    </source>
</evidence>
<feature type="signal peptide" evidence="1">
    <location>
        <begin position="1"/>
        <end position="23"/>
    </location>
</feature>
<evidence type="ECO:0008006" key="4">
    <source>
        <dbReference type="Google" id="ProtNLM"/>
    </source>
</evidence>
<dbReference type="Proteomes" id="UP000663853">
    <property type="component" value="Unassembled WGS sequence"/>
</dbReference>
<organism evidence="2 3">
    <name type="scientific">Rhizoctonia solani</name>
    <dbReference type="NCBI Taxonomy" id="456999"/>
    <lineage>
        <taxon>Eukaryota</taxon>
        <taxon>Fungi</taxon>
        <taxon>Dikarya</taxon>
        <taxon>Basidiomycota</taxon>
        <taxon>Agaricomycotina</taxon>
        <taxon>Agaricomycetes</taxon>
        <taxon>Cantharellales</taxon>
        <taxon>Ceratobasidiaceae</taxon>
        <taxon>Rhizoctonia</taxon>
    </lineage>
</organism>
<reference evidence="2" key="1">
    <citation type="submission" date="2021-01" db="EMBL/GenBank/DDBJ databases">
        <authorList>
            <person name="Kaushik A."/>
        </authorList>
    </citation>
    <scope>NUCLEOTIDE SEQUENCE</scope>
    <source>
        <strain evidence="2">AG6-10EEA</strain>
    </source>
</reference>
<evidence type="ECO:0000313" key="3">
    <source>
        <dbReference type="Proteomes" id="UP000663853"/>
    </source>
</evidence>
<name>A0A8H3GJD8_9AGAM</name>
<dbReference type="EMBL" id="CAJMXA010001147">
    <property type="protein sequence ID" value="CAE6452463.1"/>
    <property type="molecule type" value="Genomic_DNA"/>
</dbReference>
<sequence length="198" mass="20660">MIAFSRLTTFLLFVFSLGLLTCAAPTSAKIQDLSVRGDDVTVVVNALAALKPKMQNHLDACAGITAEADVYARVDLLVADIKACTDIVVKVGANVHADAKIKAEIVAHIAAIVTLCAKILISLSAKLTVSVMVAICAQIDICLKALLVALNVCIEGVVTLSLKGIADHAVIVFLKFKLALCAEILGLLNVSAKVGLVI</sequence>
<gene>
    <name evidence="2" type="ORF">RDB_LOCUS51777</name>
</gene>
<proteinExistence type="predicted"/>
<evidence type="ECO:0000313" key="2">
    <source>
        <dbReference type="EMBL" id="CAE6452463.1"/>
    </source>
</evidence>
<dbReference type="AlphaFoldDB" id="A0A8H3GJD8"/>
<protein>
    <recommendedName>
        <fullName evidence="4">Transmembrane protein</fullName>
    </recommendedName>
</protein>
<comment type="caution">
    <text evidence="2">The sequence shown here is derived from an EMBL/GenBank/DDBJ whole genome shotgun (WGS) entry which is preliminary data.</text>
</comment>
<accession>A0A8H3GJD8</accession>